<dbReference type="AlphaFoldDB" id="A0A7C4I0F6"/>
<dbReference type="Gene3D" id="3.90.79.10">
    <property type="entry name" value="Nucleoside Triphosphate Pyrophosphohydrolase"/>
    <property type="match status" value="1"/>
</dbReference>
<proteinExistence type="predicted"/>
<feature type="domain" description="Nudix hydrolase" evidence="4">
    <location>
        <begin position="3"/>
        <end position="134"/>
    </location>
</feature>
<dbReference type="EMBL" id="DRXG01000053">
    <property type="protein sequence ID" value="HHN52182.1"/>
    <property type="molecule type" value="Genomic_DNA"/>
</dbReference>
<keyword evidence="2" id="KW-0378">Hydrolase</keyword>
<dbReference type="PROSITE" id="PS51462">
    <property type="entry name" value="NUDIX"/>
    <property type="match status" value="1"/>
</dbReference>
<comment type="cofactor">
    <cofactor evidence="1">
        <name>Mg(2+)</name>
        <dbReference type="ChEBI" id="CHEBI:18420"/>
    </cofactor>
</comment>
<evidence type="ECO:0000256" key="2">
    <source>
        <dbReference type="ARBA" id="ARBA00022801"/>
    </source>
</evidence>
<comment type="caution">
    <text evidence="6">The sequence shown here is derived from an EMBL/GenBank/DDBJ whole genome shotgun (WGS) entry which is preliminary data.</text>
</comment>
<dbReference type="GO" id="GO:0016787">
    <property type="term" value="F:hydrolase activity"/>
    <property type="evidence" value="ECO:0007669"/>
    <property type="project" value="UniProtKB-KW"/>
</dbReference>
<dbReference type="CDD" id="cd18874">
    <property type="entry name" value="NUDIX_Hydrolase"/>
    <property type="match status" value="1"/>
</dbReference>
<dbReference type="PANTHER" id="PTHR43046:SF12">
    <property type="entry name" value="GDP-MANNOSE MANNOSYL HYDROLASE"/>
    <property type="match status" value="1"/>
</dbReference>
<sequence>MNTPELTVGAFIIDSVGRLLLVVSPKWGYLYSIPGGHVDYGEKIFDAVVREAREEVGLRVKPIRVIAVQEVINPRHFKSRRKHFVFVDVLCKAVSSRVVVDGEEIVGYIWKTPADAFELPMESYTRRLVEFYVNNNSRSILFALDGWRQVL</sequence>
<evidence type="ECO:0000313" key="7">
    <source>
        <dbReference type="EMBL" id="HHN52182.1"/>
    </source>
</evidence>
<dbReference type="InterPro" id="IPR015797">
    <property type="entry name" value="NUDIX_hydrolase-like_dom_sf"/>
</dbReference>
<keyword evidence="3" id="KW-0460">Magnesium</keyword>
<organism evidence="6">
    <name type="scientific">Caldiarchaeum subterraneum</name>
    <dbReference type="NCBI Taxonomy" id="311458"/>
    <lineage>
        <taxon>Archaea</taxon>
        <taxon>Nitrososphaerota</taxon>
        <taxon>Candidatus Caldarchaeales</taxon>
        <taxon>Candidatus Caldarchaeaceae</taxon>
        <taxon>Candidatus Caldarchaeum</taxon>
    </lineage>
</organism>
<evidence type="ECO:0000256" key="1">
    <source>
        <dbReference type="ARBA" id="ARBA00001946"/>
    </source>
</evidence>
<evidence type="ECO:0000313" key="6">
    <source>
        <dbReference type="EMBL" id="HGN89870.1"/>
    </source>
</evidence>
<name>A0A7C4I0F6_CALS0</name>
<dbReference type="EMBL" id="DTCM01000076">
    <property type="protein sequence ID" value="HGL41214.1"/>
    <property type="molecule type" value="Genomic_DNA"/>
</dbReference>
<dbReference type="Pfam" id="PF00293">
    <property type="entry name" value="NUDIX"/>
    <property type="match status" value="1"/>
</dbReference>
<dbReference type="PANTHER" id="PTHR43046">
    <property type="entry name" value="GDP-MANNOSE MANNOSYL HYDROLASE"/>
    <property type="match status" value="1"/>
</dbReference>
<dbReference type="EMBL" id="DTAD01000021">
    <property type="protein sequence ID" value="HGN89870.1"/>
    <property type="molecule type" value="Genomic_DNA"/>
</dbReference>
<dbReference type="PROSITE" id="PS00893">
    <property type="entry name" value="NUDIX_BOX"/>
    <property type="match status" value="1"/>
</dbReference>
<evidence type="ECO:0000256" key="3">
    <source>
        <dbReference type="ARBA" id="ARBA00022842"/>
    </source>
</evidence>
<evidence type="ECO:0000259" key="4">
    <source>
        <dbReference type="PROSITE" id="PS51462"/>
    </source>
</evidence>
<gene>
    <name evidence="7" type="ORF">ENM30_02590</name>
    <name evidence="6" type="ORF">ENT82_01915</name>
    <name evidence="5" type="ORF">ENU43_06080</name>
</gene>
<dbReference type="InterPro" id="IPR000086">
    <property type="entry name" value="NUDIX_hydrolase_dom"/>
</dbReference>
<dbReference type="InterPro" id="IPR020084">
    <property type="entry name" value="NUDIX_hydrolase_CS"/>
</dbReference>
<evidence type="ECO:0000313" key="5">
    <source>
        <dbReference type="EMBL" id="HGL41214.1"/>
    </source>
</evidence>
<accession>A0A7C4I0F6</accession>
<reference evidence="6" key="1">
    <citation type="journal article" date="2020" name="mSystems">
        <title>Genome- and Community-Level Interaction Insights into Carbon Utilization and Element Cycling Functions of Hydrothermarchaeota in Hydrothermal Sediment.</title>
        <authorList>
            <person name="Zhou Z."/>
            <person name="Liu Y."/>
            <person name="Xu W."/>
            <person name="Pan J."/>
            <person name="Luo Z.H."/>
            <person name="Li M."/>
        </authorList>
    </citation>
    <scope>NUCLEOTIDE SEQUENCE [LARGE SCALE GENOMIC DNA]</scope>
    <source>
        <strain evidence="7">SpSt-1073</strain>
        <strain evidence="6">SpSt-613</strain>
        <strain evidence="5">SpSt-669</strain>
    </source>
</reference>
<dbReference type="SUPFAM" id="SSF55811">
    <property type="entry name" value="Nudix"/>
    <property type="match status" value="1"/>
</dbReference>
<protein>
    <submittedName>
        <fullName evidence="6">NUDIX domain-containing protein</fullName>
    </submittedName>
</protein>